<proteinExistence type="predicted"/>
<evidence type="ECO:0000313" key="1">
    <source>
        <dbReference type="EnsemblPlants" id="AVESA.00010b.r2.2CG0267270.1.CDS"/>
    </source>
</evidence>
<reference evidence="1" key="2">
    <citation type="submission" date="2025-09" db="UniProtKB">
        <authorList>
            <consortium name="EnsemblPlants"/>
        </authorList>
    </citation>
    <scope>IDENTIFICATION</scope>
</reference>
<keyword evidence="2" id="KW-1185">Reference proteome</keyword>
<accession>A0ACD5ULI4</accession>
<dbReference type="Proteomes" id="UP001732700">
    <property type="component" value="Chromosome 2C"/>
</dbReference>
<name>A0ACD5ULI4_AVESA</name>
<protein>
    <submittedName>
        <fullName evidence="1">Uncharacterized protein</fullName>
    </submittedName>
</protein>
<evidence type="ECO:0000313" key="2">
    <source>
        <dbReference type="Proteomes" id="UP001732700"/>
    </source>
</evidence>
<dbReference type="EnsemblPlants" id="AVESA.00010b.r2.2CG0267270.1">
    <property type="protein sequence ID" value="AVESA.00010b.r2.2CG0267270.1.CDS"/>
    <property type="gene ID" value="AVESA.00010b.r2.2CG0267270"/>
</dbReference>
<sequence length="247" mass="26127">MAALFVLVLVLAVSGGAAGDDEPRLPRLKFRDATSLNGCGSSVGLHNVTSDASDVFQERLPVGGGGGGRGLTFFCPDDAWQGFVDLLSKNGCGGFAGLLSTTPNAGEIFQERLVSGGGLTVFCPDDKAVAAFDPTFRRLAVADRVAVLLYHGMAACYGRKRFKGFYWVSTVSEEHPLALHVVDAVLLPSTVACAGYLGWLRCIISPYVPVWAIPISILVGALAAMAGFLLAEFQLQVPNVDGRLRQH</sequence>
<reference evidence="1" key="1">
    <citation type="submission" date="2021-05" db="EMBL/GenBank/DDBJ databases">
        <authorList>
            <person name="Scholz U."/>
            <person name="Mascher M."/>
            <person name="Fiebig A."/>
        </authorList>
    </citation>
    <scope>NUCLEOTIDE SEQUENCE [LARGE SCALE GENOMIC DNA]</scope>
</reference>
<organism evidence="1 2">
    <name type="scientific">Avena sativa</name>
    <name type="common">Oat</name>
    <dbReference type="NCBI Taxonomy" id="4498"/>
    <lineage>
        <taxon>Eukaryota</taxon>
        <taxon>Viridiplantae</taxon>
        <taxon>Streptophyta</taxon>
        <taxon>Embryophyta</taxon>
        <taxon>Tracheophyta</taxon>
        <taxon>Spermatophyta</taxon>
        <taxon>Magnoliopsida</taxon>
        <taxon>Liliopsida</taxon>
        <taxon>Poales</taxon>
        <taxon>Poaceae</taxon>
        <taxon>BOP clade</taxon>
        <taxon>Pooideae</taxon>
        <taxon>Poodae</taxon>
        <taxon>Poeae</taxon>
        <taxon>Poeae Chloroplast Group 1 (Aveneae type)</taxon>
        <taxon>Aveninae</taxon>
        <taxon>Avena</taxon>
    </lineage>
</organism>